<dbReference type="Pfam" id="PF13359">
    <property type="entry name" value="DDE_Tnp_4"/>
    <property type="match status" value="1"/>
</dbReference>
<proteinExistence type="predicted"/>
<dbReference type="GO" id="GO:0046872">
    <property type="term" value="F:metal ion binding"/>
    <property type="evidence" value="ECO:0007669"/>
    <property type="project" value="UniProtKB-KW"/>
</dbReference>
<accession>A0A0W8C344</accession>
<evidence type="ECO:0000259" key="4">
    <source>
        <dbReference type="Pfam" id="PF13359"/>
    </source>
</evidence>
<dbReference type="Proteomes" id="UP000052943">
    <property type="component" value="Unassembled WGS sequence"/>
</dbReference>
<dbReference type="OrthoDB" id="92398at2759"/>
<gene>
    <name evidence="5" type="ORF">AM587_10000213</name>
</gene>
<feature type="region of interest" description="Disordered" evidence="3">
    <location>
        <begin position="1"/>
        <end position="21"/>
    </location>
</feature>
<dbReference type="AlphaFoldDB" id="A0A0W8C344"/>
<reference evidence="5 6" key="1">
    <citation type="submission" date="2015-11" db="EMBL/GenBank/DDBJ databases">
        <title>Genomes and virulence difference between two physiological races of Phytophthora nicotianae.</title>
        <authorList>
            <person name="Liu H."/>
            <person name="Ma X."/>
            <person name="Yu H."/>
            <person name="Fang D."/>
            <person name="Li Y."/>
            <person name="Wang X."/>
            <person name="Wang W."/>
            <person name="Dong Y."/>
            <person name="Xiao B."/>
        </authorList>
    </citation>
    <scope>NUCLEOTIDE SEQUENCE [LARGE SCALE GENOMIC DNA]</scope>
    <source>
        <strain evidence="6">race 0</strain>
    </source>
</reference>
<evidence type="ECO:0000313" key="5">
    <source>
        <dbReference type="EMBL" id="KUF78495.1"/>
    </source>
</evidence>
<feature type="region of interest" description="Disordered" evidence="3">
    <location>
        <begin position="432"/>
        <end position="486"/>
    </location>
</feature>
<evidence type="ECO:0000256" key="2">
    <source>
        <dbReference type="ARBA" id="ARBA00022723"/>
    </source>
</evidence>
<evidence type="ECO:0000256" key="1">
    <source>
        <dbReference type="ARBA" id="ARBA00001968"/>
    </source>
</evidence>
<sequence length="486" mass="55619">MVAAQTRTAATRRQQPITPEHALQSVATLRRINEDRLADRAAVVLLPRADTDDEADSPSPVYDSYLNSREESIREMTNFGPLEFERLWRMIRDHMTVNWNTGRGRRSSFGGKDVFFMLLTVLKNCGKWDVVAAVFRVKTPSFQKMVTKFATVLSPFLYETLVASALERFPMKKLVLGGQAFTNYPYARYATDVTFQQSNMPAGRMQERALYYSKKHHLHGYKVEVSVLPNGQAVNCTQHFPGNTGDIDVFRRNAEFHLQALCKVDGDDEIPDDGRLVAQYPSSWAVLADKGYQGLARDFRAVTPYKRAPLQTLTLEQVATNERIAHDRIIVENYFGRLCTLWSICADKYRWDEDNYDVYFQVCVALTNFHIRANPLRREDGDSYARYLQRLTEIGDSIRSERREIQRRYRENRRNRLATLFVVHRERVNRPVPCSSHRESPSVGPGRRRGRDSARRSVEATPTAPVADFDSSPSDEAELPGNPPVA</sequence>
<dbReference type="InterPro" id="IPR027806">
    <property type="entry name" value="HARBI1_dom"/>
</dbReference>
<comment type="cofactor">
    <cofactor evidence="1">
        <name>a divalent metal cation</name>
        <dbReference type="ChEBI" id="CHEBI:60240"/>
    </cofactor>
</comment>
<organism evidence="5 6">
    <name type="scientific">Phytophthora nicotianae</name>
    <name type="common">Potato buckeye rot agent</name>
    <name type="synonym">Phytophthora parasitica</name>
    <dbReference type="NCBI Taxonomy" id="4792"/>
    <lineage>
        <taxon>Eukaryota</taxon>
        <taxon>Sar</taxon>
        <taxon>Stramenopiles</taxon>
        <taxon>Oomycota</taxon>
        <taxon>Peronosporomycetes</taxon>
        <taxon>Peronosporales</taxon>
        <taxon>Peronosporaceae</taxon>
        <taxon>Phytophthora</taxon>
    </lineage>
</organism>
<feature type="domain" description="DDE Tnp4" evidence="4">
    <location>
        <begin position="200"/>
        <end position="368"/>
    </location>
</feature>
<comment type="caution">
    <text evidence="5">The sequence shown here is derived from an EMBL/GenBank/DDBJ whole genome shotgun (WGS) entry which is preliminary data.</text>
</comment>
<evidence type="ECO:0000313" key="6">
    <source>
        <dbReference type="Proteomes" id="UP000052943"/>
    </source>
</evidence>
<feature type="compositionally biased region" description="Low complexity" evidence="3">
    <location>
        <begin position="1"/>
        <end position="15"/>
    </location>
</feature>
<keyword evidence="2" id="KW-0479">Metal-binding</keyword>
<dbReference type="EMBL" id="LNFO01005316">
    <property type="protein sequence ID" value="KUF78495.1"/>
    <property type="molecule type" value="Genomic_DNA"/>
</dbReference>
<protein>
    <recommendedName>
        <fullName evidence="4">DDE Tnp4 domain-containing protein</fullName>
    </recommendedName>
</protein>
<evidence type="ECO:0000256" key="3">
    <source>
        <dbReference type="SAM" id="MobiDB-lite"/>
    </source>
</evidence>
<name>A0A0W8C344_PHYNI</name>